<keyword evidence="1" id="KW-1133">Transmembrane helix</keyword>
<dbReference type="AlphaFoldDB" id="A0A6M1T5Z8"/>
<organism evidence="2 3">
    <name type="scientific">Halalkalibaculum roseum</name>
    <dbReference type="NCBI Taxonomy" id="2709311"/>
    <lineage>
        <taxon>Bacteria</taxon>
        <taxon>Pseudomonadati</taxon>
        <taxon>Balneolota</taxon>
        <taxon>Balneolia</taxon>
        <taxon>Balneolales</taxon>
        <taxon>Balneolaceae</taxon>
        <taxon>Halalkalibaculum</taxon>
    </lineage>
</organism>
<reference evidence="2 3" key="1">
    <citation type="submission" date="2020-02" db="EMBL/GenBank/DDBJ databases">
        <title>Balneolaceae bacterium YR4-1, complete genome.</title>
        <authorList>
            <person name="Li Y."/>
            <person name="Wu S."/>
        </authorList>
    </citation>
    <scope>NUCLEOTIDE SEQUENCE [LARGE SCALE GENOMIC DNA]</scope>
    <source>
        <strain evidence="2 3">YR4-1</strain>
    </source>
</reference>
<evidence type="ECO:0000313" key="3">
    <source>
        <dbReference type="Proteomes" id="UP000473278"/>
    </source>
</evidence>
<sequence length="135" mass="14182">MEGKKRKLRVRLGWPVTGLGLAVIALALGLLPLDGSNLNAPKWIIGMSGAVFVIGGLMMLSGEDTRFNNMMAALLLTGLGLIGGWIGIFGADEDFSGGLSFLPEAVNISLARGLFGIGALICLLLAAYAFKKQFE</sequence>
<protein>
    <submittedName>
        <fullName evidence="2">Uncharacterized protein</fullName>
    </submittedName>
</protein>
<feature type="transmembrane region" description="Helical" evidence="1">
    <location>
        <begin position="72"/>
        <end position="90"/>
    </location>
</feature>
<dbReference type="Proteomes" id="UP000473278">
    <property type="component" value="Unassembled WGS sequence"/>
</dbReference>
<name>A0A6M1T5Z8_9BACT</name>
<comment type="caution">
    <text evidence="2">The sequence shown here is derived from an EMBL/GenBank/DDBJ whole genome shotgun (WGS) entry which is preliminary data.</text>
</comment>
<accession>A0A6M1T5Z8</accession>
<proteinExistence type="predicted"/>
<dbReference type="EMBL" id="JAALLT010000001">
    <property type="protein sequence ID" value="NGP75713.1"/>
    <property type="molecule type" value="Genomic_DNA"/>
</dbReference>
<gene>
    <name evidence="2" type="ORF">G3570_03660</name>
</gene>
<dbReference type="RefSeq" id="WP_165139264.1">
    <property type="nucleotide sequence ID" value="NZ_JAALLT010000001.1"/>
</dbReference>
<evidence type="ECO:0000313" key="2">
    <source>
        <dbReference type="EMBL" id="NGP75713.1"/>
    </source>
</evidence>
<evidence type="ECO:0000256" key="1">
    <source>
        <dbReference type="SAM" id="Phobius"/>
    </source>
</evidence>
<keyword evidence="3" id="KW-1185">Reference proteome</keyword>
<keyword evidence="1" id="KW-0812">Transmembrane</keyword>
<feature type="transmembrane region" description="Helical" evidence="1">
    <location>
        <begin position="110"/>
        <end position="130"/>
    </location>
</feature>
<feature type="transmembrane region" description="Helical" evidence="1">
    <location>
        <begin position="43"/>
        <end position="60"/>
    </location>
</feature>
<feature type="transmembrane region" description="Helical" evidence="1">
    <location>
        <begin position="12"/>
        <end position="31"/>
    </location>
</feature>
<keyword evidence="1" id="KW-0472">Membrane</keyword>